<comment type="similarity">
    <text evidence="2">Belongs to the diacylglycerol/lipid kinase family.</text>
</comment>
<dbReference type="STRING" id="1329250.WOSG25_021360"/>
<dbReference type="Pfam" id="PF19279">
    <property type="entry name" value="YegS_C"/>
    <property type="match status" value="1"/>
</dbReference>
<dbReference type="GO" id="GO:0005524">
    <property type="term" value="F:ATP binding"/>
    <property type="evidence" value="ECO:0007669"/>
    <property type="project" value="UniProtKB-KW"/>
</dbReference>
<dbReference type="NCBIfam" id="TIGR00147">
    <property type="entry name" value="YegS/Rv2252/BmrU family lipid kinase"/>
    <property type="match status" value="1"/>
</dbReference>
<dbReference type="SMART" id="SM00046">
    <property type="entry name" value="DAGKc"/>
    <property type="match status" value="1"/>
</dbReference>
<dbReference type="Gene3D" id="3.40.50.10330">
    <property type="entry name" value="Probable inorganic polyphosphate/atp-NAD kinase, domain 1"/>
    <property type="match status" value="1"/>
</dbReference>
<evidence type="ECO:0000256" key="5">
    <source>
        <dbReference type="ARBA" id="ARBA00022777"/>
    </source>
</evidence>
<evidence type="ECO:0000313" key="11">
    <source>
        <dbReference type="Proteomes" id="UP000030643"/>
    </source>
</evidence>
<comment type="cofactor">
    <cofactor evidence="1">
        <name>Mg(2+)</name>
        <dbReference type="ChEBI" id="CHEBI:18420"/>
    </cofactor>
</comment>
<dbReference type="EMBL" id="DF820485">
    <property type="protein sequence ID" value="GAK30339.1"/>
    <property type="molecule type" value="Genomic_DNA"/>
</dbReference>
<dbReference type="AlphaFoldDB" id="A0A069CSB1"/>
<dbReference type="PANTHER" id="PTHR12358:SF54">
    <property type="entry name" value="SPHINGOSINE KINASE RELATED PROTEIN"/>
    <property type="match status" value="1"/>
</dbReference>
<keyword evidence="11" id="KW-1185">Reference proteome</keyword>
<accession>A0A069CSB1</accession>
<reference evidence="11" key="1">
    <citation type="journal article" date="2014" name="Genome Announc.">
        <title>Draft genome sequence of Weissella oryzae SG25T, isolated from fermented rice grains.</title>
        <authorList>
            <person name="Tanizawa Y."/>
            <person name="Fujisawa T."/>
            <person name="Mochizuki T."/>
            <person name="Kaminuma E."/>
            <person name="Suzuki Y."/>
            <person name="Nakamura Y."/>
            <person name="Tohno M."/>
        </authorList>
    </citation>
    <scope>NUCLEOTIDE SEQUENCE [LARGE SCALE GENOMIC DNA]</scope>
    <source>
        <strain evidence="11">DSM 25784 / JCM 18191 / LMG 30913 / SG25</strain>
    </source>
</reference>
<sequence>MKRLIFLVNPAAQSGQAAQIWQSFAKYLEQSQLDYQVKISKNAKDIYDWAYLWQKHDSASSTLVIFGGDGSLNEAVNGQLATGVANIAPIAYIPAGSGNDFARANHLLKDQQPAAIIPQLVAKIEQGLATELDIAQVFDRTQKTTEYFVNNLGIGFDAATVAATNDSTIKRFLNYLHLGQLAYFVTLFSVLRTQDTFGVTLRVDGKLVQMNKSYLLTFSNHPYFGGGVNIMPDADSTDGKLDLIVIEKNNMWQLLRTLVSVLKGKHYVLPEVHRYTADKYELISPRLEFGHIDGEELGVHAFELELKSRKHQFFLLKEVE</sequence>
<evidence type="ECO:0000256" key="3">
    <source>
        <dbReference type="ARBA" id="ARBA00022679"/>
    </source>
</evidence>
<evidence type="ECO:0000313" key="10">
    <source>
        <dbReference type="EMBL" id="GAK30339.1"/>
    </source>
</evidence>
<dbReference type="SUPFAM" id="SSF111331">
    <property type="entry name" value="NAD kinase/diacylglycerol kinase-like"/>
    <property type="match status" value="1"/>
</dbReference>
<keyword evidence="5" id="KW-0418">Kinase</keyword>
<dbReference type="OrthoDB" id="9786026at2"/>
<feature type="domain" description="DAGKc" evidence="9">
    <location>
        <begin position="1"/>
        <end position="141"/>
    </location>
</feature>
<organism evidence="10 11">
    <name type="scientific">Weissella oryzae (strain DSM 25784 / JCM 18191 / LMG 30913 / SG25)</name>
    <dbReference type="NCBI Taxonomy" id="1329250"/>
    <lineage>
        <taxon>Bacteria</taxon>
        <taxon>Bacillati</taxon>
        <taxon>Bacillota</taxon>
        <taxon>Bacilli</taxon>
        <taxon>Lactobacillales</taxon>
        <taxon>Lactobacillaceae</taxon>
        <taxon>Weissella</taxon>
    </lineage>
</organism>
<name>A0A069CSB1_WEIOS</name>
<evidence type="ECO:0000256" key="7">
    <source>
        <dbReference type="ARBA" id="ARBA00023209"/>
    </source>
</evidence>
<dbReference type="Proteomes" id="UP000030643">
    <property type="component" value="Unassembled WGS sequence"/>
</dbReference>
<dbReference type="RefSeq" id="WP_027698455.1">
    <property type="nucleotide sequence ID" value="NZ_DF820485.1"/>
</dbReference>
<keyword evidence="6" id="KW-0067">ATP-binding</keyword>
<dbReference type="GO" id="GO:0008654">
    <property type="term" value="P:phospholipid biosynthetic process"/>
    <property type="evidence" value="ECO:0007669"/>
    <property type="project" value="UniProtKB-KW"/>
</dbReference>
<dbReference type="InterPro" id="IPR017438">
    <property type="entry name" value="ATP-NAD_kinase_N"/>
</dbReference>
<keyword evidence="7" id="KW-0443">Lipid metabolism</keyword>
<dbReference type="PROSITE" id="PS50146">
    <property type="entry name" value="DAGK"/>
    <property type="match status" value="1"/>
</dbReference>
<evidence type="ECO:0000256" key="6">
    <source>
        <dbReference type="ARBA" id="ARBA00022840"/>
    </source>
</evidence>
<evidence type="ECO:0000256" key="1">
    <source>
        <dbReference type="ARBA" id="ARBA00001946"/>
    </source>
</evidence>
<dbReference type="InterPro" id="IPR016064">
    <property type="entry name" value="NAD/diacylglycerol_kinase_sf"/>
</dbReference>
<proteinExistence type="inferred from homology"/>
<dbReference type="InterPro" id="IPR001206">
    <property type="entry name" value="Diacylglycerol_kinase_cat_dom"/>
</dbReference>
<dbReference type="GO" id="GO:0016301">
    <property type="term" value="F:kinase activity"/>
    <property type="evidence" value="ECO:0007669"/>
    <property type="project" value="UniProtKB-KW"/>
</dbReference>
<keyword evidence="7" id="KW-0594">Phospholipid biosynthesis</keyword>
<dbReference type="PANTHER" id="PTHR12358">
    <property type="entry name" value="SPHINGOSINE KINASE"/>
    <property type="match status" value="1"/>
</dbReference>
<gene>
    <name evidence="10" type="primary">ysfG</name>
    <name evidence="10" type="ORF">WOSG25_021360</name>
</gene>
<evidence type="ECO:0000256" key="8">
    <source>
        <dbReference type="ARBA" id="ARBA00023264"/>
    </source>
</evidence>
<dbReference type="InterPro" id="IPR050187">
    <property type="entry name" value="Lipid_Phosphate_FormReg"/>
</dbReference>
<dbReference type="Pfam" id="PF00781">
    <property type="entry name" value="DAGK_cat"/>
    <property type="match status" value="1"/>
</dbReference>
<evidence type="ECO:0000256" key="4">
    <source>
        <dbReference type="ARBA" id="ARBA00022741"/>
    </source>
</evidence>
<keyword evidence="7" id="KW-0444">Lipid biosynthesis</keyword>
<dbReference type="InterPro" id="IPR005218">
    <property type="entry name" value="Diacylglycerol/lipid_kinase"/>
</dbReference>
<evidence type="ECO:0000259" key="9">
    <source>
        <dbReference type="PROSITE" id="PS50146"/>
    </source>
</evidence>
<keyword evidence="4" id="KW-0547">Nucleotide-binding</keyword>
<evidence type="ECO:0000256" key="2">
    <source>
        <dbReference type="ARBA" id="ARBA00005983"/>
    </source>
</evidence>
<keyword evidence="8" id="KW-1208">Phospholipid metabolism</keyword>
<dbReference type="InterPro" id="IPR045540">
    <property type="entry name" value="YegS/DAGK_C"/>
</dbReference>
<keyword evidence="3" id="KW-0808">Transferase</keyword>
<protein>
    <submittedName>
        <fullName evidence="10">Transcriptional regulator</fullName>
    </submittedName>
</protein>
<dbReference type="Gene3D" id="2.60.200.40">
    <property type="match status" value="1"/>
</dbReference>
<dbReference type="eggNOG" id="COG1597">
    <property type="taxonomic scope" value="Bacteria"/>
</dbReference>